<comment type="caution">
    <text evidence="1">The sequence shown here is derived from an EMBL/GenBank/DDBJ whole genome shotgun (WGS) entry which is preliminary data.</text>
</comment>
<dbReference type="PANTHER" id="PTHR31672">
    <property type="entry name" value="BNACNNG10540D PROTEIN"/>
    <property type="match status" value="1"/>
</dbReference>
<dbReference type="InterPro" id="IPR050796">
    <property type="entry name" value="SCF_F-box_component"/>
</dbReference>
<evidence type="ECO:0000313" key="1">
    <source>
        <dbReference type="EMBL" id="GJN16126.1"/>
    </source>
</evidence>
<reference evidence="1" key="2">
    <citation type="submission" date="2021-12" db="EMBL/GenBank/DDBJ databases">
        <title>Resequencing data analysis of finger millet.</title>
        <authorList>
            <person name="Hatakeyama M."/>
            <person name="Aluri S."/>
            <person name="Balachadran M.T."/>
            <person name="Sivarajan S.R."/>
            <person name="Poveda L."/>
            <person name="Shimizu-Inatsugi R."/>
            <person name="Schlapbach R."/>
            <person name="Sreeman S.M."/>
            <person name="Shimizu K.K."/>
        </authorList>
    </citation>
    <scope>NUCLEOTIDE SEQUENCE</scope>
</reference>
<dbReference type="EMBL" id="BQKI01000072">
    <property type="protein sequence ID" value="GJN16126.1"/>
    <property type="molecule type" value="Genomic_DNA"/>
</dbReference>
<keyword evidence="2" id="KW-1185">Reference proteome</keyword>
<organism evidence="1 2">
    <name type="scientific">Eleusine coracana subsp. coracana</name>
    <dbReference type="NCBI Taxonomy" id="191504"/>
    <lineage>
        <taxon>Eukaryota</taxon>
        <taxon>Viridiplantae</taxon>
        <taxon>Streptophyta</taxon>
        <taxon>Embryophyta</taxon>
        <taxon>Tracheophyta</taxon>
        <taxon>Spermatophyta</taxon>
        <taxon>Magnoliopsida</taxon>
        <taxon>Liliopsida</taxon>
        <taxon>Poales</taxon>
        <taxon>Poaceae</taxon>
        <taxon>PACMAD clade</taxon>
        <taxon>Chloridoideae</taxon>
        <taxon>Cynodonteae</taxon>
        <taxon>Eleusininae</taxon>
        <taxon>Eleusine</taxon>
    </lineage>
</organism>
<name>A0AAV5E0T8_ELECO</name>
<evidence type="ECO:0000313" key="2">
    <source>
        <dbReference type="Proteomes" id="UP001054889"/>
    </source>
</evidence>
<accession>A0AAV5E0T8</accession>
<protein>
    <recommendedName>
        <fullName evidence="3">F-box domain-containing protein</fullName>
    </recommendedName>
</protein>
<proteinExistence type="predicted"/>
<dbReference type="Proteomes" id="UP001054889">
    <property type="component" value="Unassembled WGS sequence"/>
</dbReference>
<gene>
    <name evidence="1" type="primary">gb03083</name>
    <name evidence="1" type="ORF">PR202_gb03083</name>
</gene>
<evidence type="ECO:0008006" key="3">
    <source>
        <dbReference type="Google" id="ProtNLM"/>
    </source>
</evidence>
<dbReference type="AlphaFoldDB" id="A0AAV5E0T8"/>
<reference evidence="1" key="1">
    <citation type="journal article" date="2018" name="DNA Res.">
        <title>Multiple hybrid de novo genome assembly of finger millet, an orphan allotetraploid crop.</title>
        <authorList>
            <person name="Hatakeyama M."/>
            <person name="Aluri S."/>
            <person name="Balachadran M.T."/>
            <person name="Sivarajan S.R."/>
            <person name="Patrignani A."/>
            <person name="Gruter S."/>
            <person name="Poveda L."/>
            <person name="Shimizu-Inatsugi R."/>
            <person name="Baeten J."/>
            <person name="Francoijs K.J."/>
            <person name="Nataraja K.N."/>
            <person name="Reddy Y.A.N."/>
            <person name="Phadnis S."/>
            <person name="Ravikumar R.L."/>
            <person name="Schlapbach R."/>
            <person name="Sreeman S.M."/>
            <person name="Shimizu K.K."/>
        </authorList>
    </citation>
    <scope>NUCLEOTIDE SEQUENCE</scope>
</reference>
<sequence length="545" mass="61517">MEVDIYIAGDPKRRKQRAASLPDEIVNEILLLLSARSVLRFRAVTHTEATSDGSSQVQGGDAAMDPLFIVDRLRTDFLSLSTIRPLSGLMLFRDTRTSGRDFWVCNPSTGECKALPQPRPWGMILMSSAGLVLDDRTRECKVVHLFAKDMGLECEVYTLSETGGRWRPPTTDLNRHEVGKINAMIRALKTEDVVTKVPPVSAAGTGCLHWLIYPSFDGWSPDQNRGSILRFSAIDESFDFLDAPSVVGMGEIDTWRDDDDSPAVPFHLAELKGSLCMVHDLRRRHQNINSRGNENDGGRSCSSLDIWVLRRDRVEWSLDYHIAVGPLLARDVHSPRFITVLGCYSGGGKQEDVKKLLLVATSEHKARVVIVIVAFHITSRSFSILPPLFPCDQPLLLLNKYHGGAFLVELNSELSLVLVDRDVEEMKIWTMHERGAWIDAHMVRLRGHPDFSPRRTVVVPLESIQKHSLPLEHPFVPDPDYYCYYYSAIDGDVARHVFVAISDFVQGKQPCHLTECEYRMDGHGTVKETWVQRHLKIDFGREPLR</sequence>